<accession>A0ABQ5QMH1</accession>
<organism evidence="1 2">
    <name type="scientific">Phytohabitans aurantiacus</name>
    <dbReference type="NCBI Taxonomy" id="3016789"/>
    <lineage>
        <taxon>Bacteria</taxon>
        <taxon>Bacillati</taxon>
        <taxon>Actinomycetota</taxon>
        <taxon>Actinomycetes</taxon>
        <taxon>Micromonosporales</taxon>
        <taxon>Micromonosporaceae</taxon>
    </lineage>
</organism>
<sequence>MDTIKSGSIDAWVVAPEGGCFQHYSEVVAEWTDVHGKRQRLSESSRRVWLDDSGDPC</sequence>
<protein>
    <submittedName>
        <fullName evidence="1">Uncharacterized protein</fullName>
    </submittedName>
</protein>
<dbReference type="EMBL" id="BSDI01000003">
    <property type="protein sequence ID" value="GLH95447.1"/>
    <property type="molecule type" value="Genomic_DNA"/>
</dbReference>
<evidence type="ECO:0000313" key="2">
    <source>
        <dbReference type="Proteomes" id="UP001144280"/>
    </source>
</evidence>
<dbReference type="RefSeq" id="WP_281892468.1">
    <property type="nucleotide sequence ID" value="NZ_BSDI01000003.1"/>
</dbReference>
<name>A0ABQ5QMH1_9ACTN</name>
<keyword evidence="2" id="KW-1185">Reference proteome</keyword>
<evidence type="ECO:0000313" key="1">
    <source>
        <dbReference type="EMBL" id="GLH95447.1"/>
    </source>
</evidence>
<reference evidence="1" key="1">
    <citation type="submission" date="2022-12" db="EMBL/GenBank/DDBJ databases">
        <title>New Phytohabitans aurantiacus sp. RD004123 nov., an actinomycete isolated from soil.</title>
        <authorList>
            <person name="Triningsih D.W."/>
            <person name="Harunari E."/>
            <person name="Igarashi Y."/>
        </authorList>
    </citation>
    <scope>NUCLEOTIDE SEQUENCE</scope>
    <source>
        <strain evidence="1">RD004123</strain>
    </source>
</reference>
<proteinExistence type="predicted"/>
<comment type="caution">
    <text evidence="1">The sequence shown here is derived from an EMBL/GenBank/DDBJ whole genome shotgun (WGS) entry which is preliminary data.</text>
</comment>
<gene>
    <name evidence="1" type="ORF">Pa4123_07190</name>
</gene>
<dbReference type="Proteomes" id="UP001144280">
    <property type="component" value="Unassembled WGS sequence"/>
</dbReference>